<dbReference type="PANTHER" id="PTHR12203">
    <property type="entry name" value="KDEL LYS-ASP-GLU-LEU CONTAINING - RELATED"/>
    <property type="match status" value="1"/>
</dbReference>
<proteinExistence type="predicted"/>
<dbReference type="Proteomes" id="UP001152607">
    <property type="component" value="Unassembled WGS sequence"/>
</dbReference>
<evidence type="ECO:0000256" key="1">
    <source>
        <dbReference type="SAM" id="MobiDB-lite"/>
    </source>
</evidence>
<sequence length="483" mass="54929">MGPSKRFPTTSPSSSALSLNFSLTSSPRRKSTMNSNKSIRNLGWPLLKALVCLFVLFEIGSFLLSARSDPHPVSSDKPASQAPEPKFLSDQEVIKSTPEDPADWAKSFHRYGLAEAQCTSEFSDLFKDIARAVEHRNTIGHVQPKDLDIGWKEEGAVRAMIYNQKLFILESKINDGFMISRALGTLQQIDRALKASPEPLPNIEFSFVVGDLPDTEHAHHTVWALSRLAVDEEMWLMPDFGYWSWPLDLVGNYEQIRTEIKANEVDWAQKIPKALWRGAVKTNPVRSKLLKATRGKKWADVQEVKWKNRTDVAAGSASSAMSMVDHCKHQFLIHTEGRSYSGRGKYLLNCESIIFMHKREWVEPHHSVLVSEGLNQNFVEVERDFSDMEAKIQELINNPERAKVIAHNSATTFRDRYLTPAAQACYWRHMIRAWAQVSFTPKPWVLINGEKKLRGVPFETYVVQALENTIKTCSVWKKMSLQC</sequence>
<accession>A0A9W4USL9</accession>
<feature type="region of interest" description="Disordered" evidence="1">
    <location>
        <begin position="1"/>
        <end position="35"/>
    </location>
</feature>
<gene>
    <name evidence="3" type="ORF">PDIGIT_LOCUS12759</name>
</gene>
<dbReference type="AlphaFoldDB" id="A0A9W4USL9"/>
<dbReference type="InterPro" id="IPR051091">
    <property type="entry name" value="O-Glucosyltr/Glycosyltrsf_90"/>
</dbReference>
<dbReference type="Pfam" id="PF05686">
    <property type="entry name" value="Glyco_transf_90"/>
    <property type="match status" value="1"/>
</dbReference>
<dbReference type="EMBL" id="CAOQHR010000009">
    <property type="protein sequence ID" value="CAI6339598.1"/>
    <property type="molecule type" value="Genomic_DNA"/>
</dbReference>
<feature type="compositionally biased region" description="Low complexity" evidence="1">
    <location>
        <begin position="9"/>
        <end position="26"/>
    </location>
</feature>
<organism evidence="3 4">
    <name type="scientific">Periconia digitata</name>
    <dbReference type="NCBI Taxonomy" id="1303443"/>
    <lineage>
        <taxon>Eukaryota</taxon>
        <taxon>Fungi</taxon>
        <taxon>Dikarya</taxon>
        <taxon>Ascomycota</taxon>
        <taxon>Pezizomycotina</taxon>
        <taxon>Dothideomycetes</taxon>
        <taxon>Pleosporomycetidae</taxon>
        <taxon>Pleosporales</taxon>
        <taxon>Massarineae</taxon>
        <taxon>Periconiaceae</taxon>
        <taxon>Periconia</taxon>
    </lineage>
</organism>
<dbReference type="OrthoDB" id="202415at2759"/>
<evidence type="ECO:0000313" key="3">
    <source>
        <dbReference type="EMBL" id="CAI6339598.1"/>
    </source>
</evidence>
<dbReference type="InterPro" id="IPR006598">
    <property type="entry name" value="CAP10"/>
</dbReference>
<dbReference type="SMART" id="SM00672">
    <property type="entry name" value="CAP10"/>
    <property type="match status" value="1"/>
</dbReference>
<reference evidence="3" key="1">
    <citation type="submission" date="2023-01" db="EMBL/GenBank/DDBJ databases">
        <authorList>
            <person name="Van Ghelder C."/>
            <person name="Rancurel C."/>
        </authorList>
    </citation>
    <scope>NUCLEOTIDE SEQUENCE</scope>
    <source>
        <strain evidence="3">CNCM I-4278</strain>
    </source>
</reference>
<comment type="caution">
    <text evidence="3">The sequence shown here is derived from an EMBL/GenBank/DDBJ whole genome shotgun (WGS) entry which is preliminary data.</text>
</comment>
<dbReference type="PANTHER" id="PTHR12203:SF107">
    <property type="entry name" value="GLYCOSYL TRANSFERASE CAP10 DOMAIN-CONTAINING PROTEIN"/>
    <property type="match status" value="1"/>
</dbReference>
<evidence type="ECO:0000313" key="4">
    <source>
        <dbReference type="Proteomes" id="UP001152607"/>
    </source>
</evidence>
<name>A0A9W4USL9_9PLEO</name>
<protein>
    <recommendedName>
        <fullName evidence="2">Glycosyl transferase CAP10 domain-containing protein</fullName>
    </recommendedName>
</protein>
<feature type="domain" description="Glycosyl transferase CAP10" evidence="2">
    <location>
        <begin position="199"/>
        <end position="439"/>
    </location>
</feature>
<evidence type="ECO:0000259" key="2">
    <source>
        <dbReference type="SMART" id="SM00672"/>
    </source>
</evidence>
<keyword evidence="4" id="KW-1185">Reference proteome</keyword>